<reference evidence="3 4" key="1">
    <citation type="journal article" date="2011" name="Proc. Natl. Acad. Sci. U.S.A.">
        <title>Niche of harmful alga Aureococcus anophagefferens revealed through ecogenomics.</title>
        <authorList>
            <person name="Gobler C.J."/>
            <person name="Berry D.L."/>
            <person name="Dyhrman S.T."/>
            <person name="Wilhelm S.W."/>
            <person name="Salamov A."/>
            <person name="Lobanov A.V."/>
            <person name="Zhang Y."/>
            <person name="Collier J.L."/>
            <person name="Wurch L.L."/>
            <person name="Kustka A.B."/>
            <person name="Dill B.D."/>
            <person name="Shah M."/>
            <person name="VerBerkmoes N.C."/>
            <person name="Kuo A."/>
            <person name="Terry A."/>
            <person name="Pangilinan J."/>
            <person name="Lindquist E.A."/>
            <person name="Lucas S."/>
            <person name="Paulsen I.T."/>
            <person name="Hattenrath-Lehmann T.K."/>
            <person name="Talmage S.C."/>
            <person name="Walker E.A."/>
            <person name="Koch F."/>
            <person name="Burson A.M."/>
            <person name="Marcoval M.A."/>
            <person name="Tang Y.Z."/>
            <person name="Lecleir G.R."/>
            <person name="Coyne K.J."/>
            <person name="Berg G.M."/>
            <person name="Bertrand E.M."/>
            <person name="Saito M.A."/>
            <person name="Gladyshev V.N."/>
            <person name="Grigoriev I.V."/>
        </authorList>
    </citation>
    <scope>NUCLEOTIDE SEQUENCE [LARGE SCALE GENOMIC DNA]</scope>
    <source>
        <strain evidence="4">CCMP 1984</strain>
    </source>
</reference>
<dbReference type="InterPro" id="IPR011992">
    <property type="entry name" value="EF-hand-dom_pair"/>
</dbReference>
<dbReference type="EMBL" id="GL833140">
    <property type="protein sequence ID" value="EGB05590.1"/>
    <property type="molecule type" value="Genomic_DNA"/>
</dbReference>
<evidence type="ECO:0000256" key="1">
    <source>
        <dbReference type="SAM" id="MobiDB-lite"/>
    </source>
</evidence>
<feature type="compositionally biased region" description="Low complexity" evidence="1">
    <location>
        <begin position="303"/>
        <end position="344"/>
    </location>
</feature>
<dbReference type="InParanoid" id="F0YH20"/>
<protein>
    <submittedName>
        <fullName evidence="3">Expressed protein</fullName>
    </submittedName>
</protein>
<dbReference type="OrthoDB" id="10587652at2759"/>
<organism evidence="4">
    <name type="scientific">Aureococcus anophagefferens</name>
    <name type="common">Harmful bloom alga</name>
    <dbReference type="NCBI Taxonomy" id="44056"/>
    <lineage>
        <taxon>Eukaryota</taxon>
        <taxon>Sar</taxon>
        <taxon>Stramenopiles</taxon>
        <taxon>Ochrophyta</taxon>
        <taxon>Pelagophyceae</taxon>
        <taxon>Pelagomonadales</taxon>
        <taxon>Pelagomonadaceae</taxon>
        <taxon>Aureococcus</taxon>
    </lineage>
</organism>
<evidence type="ECO:0000256" key="2">
    <source>
        <dbReference type="SAM" id="SignalP"/>
    </source>
</evidence>
<sequence>MRRALLFLQLAVVRCLAEHGASDVESIRDELHKYPGCGPHKGPKRKVDAKAARSAAKTARGAAERFVYLAGLEHTGHHLWHRSLFPGLKFGQGISSVARVVLELEDPHCISDGADAPRLNTNESWNFSNASAPHGVSRSTRVRMIAEALRRAPPTSHGHMLLSCSYPCQADHRTPDVAVLAEAAEAADVDLVVLVSTRPVLEIVERHGGATNTCIYALACEELLRQLRELDPAFYRCFPYRDTLSMGASEALFLGVNATKLAKVAAASFEPTTDAGGMEKKEAKHVGGACYSRSDTSEEDTESSMSSASDSESESESASASSASESESASASSASASSASASASGEDEDEASASSAESGTFSASSGGDDEDDDDELSGATSESGESGTGTVSDGSGESGSDSESSDASSESSGNSIVPDLGADEDDEFEPARKKGILEYLGLGGEKDATPPLSEAGSDEGDAYKYDFDDDAPLADDDYDFPDDEDDDEPLEEGLKDDQLEKRLEMAFAFTTRESGRMEFDEFRQAVSMMGKVFTKEETDAFYREAMTFESDPKALGNSTERDDRGLLKRNTIQSTRKLLGEHLSQKGFVAFFEKYLTRTVDPKEAAEHFRALVEGAAEMVLRDGEEGGDGGDEDAIVNDELRQMKDTKHVPINKIFIYAKDLRKVMVAFSEKLTDEEADVFIRECKPKPLAGAQDGGLERVYFHQYLTMLKDDTV</sequence>
<dbReference type="Gene3D" id="1.10.238.10">
    <property type="entry name" value="EF-hand"/>
    <property type="match status" value="1"/>
</dbReference>
<feature type="signal peptide" evidence="2">
    <location>
        <begin position="1"/>
        <end position="17"/>
    </location>
</feature>
<feature type="chain" id="PRO_5003264683" evidence="2">
    <location>
        <begin position="18"/>
        <end position="715"/>
    </location>
</feature>
<feature type="region of interest" description="Disordered" evidence="1">
    <location>
        <begin position="273"/>
        <end position="492"/>
    </location>
</feature>
<accession>F0YH20</accession>
<dbReference type="KEGG" id="aaf:AURANDRAFT_72215"/>
<proteinExistence type="predicted"/>
<dbReference type="SUPFAM" id="SSF47473">
    <property type="entry name" value="EF-hand"/>
    <property type="match status" value="1"/>
</dbReference>
<evidence type="ECO:0000313" key="4">
    <source>
        <dbReference type="Proteomes" id="UP000002729"/>
    </source>
</evidence>
<feature type="compositionally biased region" description="Low complexity" evidence="1">
    <location>
        <begin position="352"/>
        <end position="366"/>
    </location>
</feature>
<feature type="compositionally biased region" description="Acidic residues" evidence="1">
    <location>
        <begin position="367"/>
        <end position="376"/>
    </location>
</feature>
<dbReference type="Proteomes" id="UP000002729">
    <property type="component" value="Unassembled WGS sequence"/>
</dbReference>
<dbReference type="GeneID" id="20228603"/>
<name>F0YH20_AURAN</name>
<gene>
    <name evidence="3" type="ORF">AURANDRAFT_72215</name>
</gene>
<keyword evidence="2" id="KW-0732">Signal</keyword>
<feature type="compositionally biased region" description="Low complexity" evidence="1">
    <location>
        <begin position="377"/>
        <end position="413"/>
    </location>
</feature>
<dbReference type="RefSeq" id="XP_009039721.1">
    <property type="nucleotide sequence ID" value="XM_009041473.1"/>
</dbReference>
<dbReference type="AlphaFoldDB" id="F0YH20"/>
<keyword evidence="4" id="KW-1185">Reference proteome</keyword>
<evidence type="ECO:0000313" key="3">
    <source>
        <dbReference type="EMBL" id="EGB05590.1"/>
    </source>
</evidence>
<feature type="compositionally biased region" description="Acidic residues" evidence="1">
    <location>
        <begin position="467"/>
        <end position="491"/>
    </location>
</feature>